<name>A0A1Y2B767_9FUNG</name>
<evidence type="ECO:0000256" key="4">
    <source>
        <dbReference type="SAM" id="MobiDB-lite"/>
    </source>
</evidence>
<feature type="region of interest" description="Disordered" evidence="4">
    <location>
        <begin position="177"/>
        <end position="218"/>
    </location>
</feature>
<dbReference type="GO" id="GO:0005856">
    <property type="term" value="C:cytoskeleton"/>
    <property type="evidence" value="ECO:0007669"/>
    <property type="project" value="UniProtKB-SubCell"/>
</dbReference>
<dbReference type="EMBL" id="MCGO01000085">
    <property type="protein sequence ID" value="ORY29945.1"/>
    <property type="molecule type" value="Genomic_DNA"/>
</dbReference>
<feature type="region of interest" description="Disordered" evidence="4">
    <location>
        <begin position="289"/>
        <end position="317"/>
    </location>
</feature>
<dbReference type="PANTHER" id="PTHR10901:SF6">
    <property type="entry name" value="TROPOMODULIN, ISOFORM N"/>
    <property type="match status" value="1"/>
</dbReference>
<evidence type="ECO:0000256" key="2">
    <source>
        <dbReference type="ARBA" id="ARBA00022490"/>
    </source>
</evidence>
<reference evidence="6 7" key="1">
    <citation type="submission" date="2016-07" db="EMBL/GenBank/DDBJ databases">
        <title>Pervasive Adenine N6-methylation of Active Genes in Fungi.</title>
        <authorList>
            <consortium name="DOE Joint Genome Institute"/>
            <person name="Mondo S.J."/>
            <person name="Dannebaum R.O."/>
            <person name="Kuo R.C."/>
            <person name="Labutti K."/>
            <person name="Haridas S."/>
            <person name="Kuo A."/>
            <person name="Salamov A."/>
            <person name="Ahrendt S.R."/>
            <person name="Lipzen A."/>
            <person name="Sullivan W."/>
            <person name="Andreopoulos W.B."/>
            <person name="Clum A."/>
            <person name="Lindquist E."/>
            <person name="Daum C."/>
            <person name="Ramamoorthy G.K."/>
            <person name="Gryganskyi A."/>
            <person name="Culley D."/>
            <person name="Magnuson J.K."/>
            <person name="James T.Y."/>
            <person name="O'Malley M.A."/>
            <person name="Stajich J.E."/>
            <person name="Spatafora J.W."/>
            <person name="Visel A."/>
            <person name="Grigoriev I.V."/>
        </authorList>
    </citation>
    <scope>NUCLEOTIDE SEQUENCE [LARGE SCALE GENOMIC DNA]</scope>
    <source>
        <strain evidence="6 7">JEL800</strain>
    </source>
</reference>
<dbReference type="PANTHER" id="PTHR10901">
    <property type="entry name" value="TROPOMODULIN"/>
    <property type="match status" value="1"/>
</dbReference>
<dbReference type="Pfam" id="PF17035">
    <property type="entry name" value="BET"/>
    <property type="match status" value="1"/>
</dbReference>
<feature type="compositionally biased region" description="Acidic residues" evidence="4">
    <location>
        <begin position="290"/>
        <end position="317"/>
    </location>
</feature>
<gene>
    <name evidence="6" type="ORF">BCR33DRAFT_572699</name>
</gene>
<evidence type="ECO:0000313" key="7">
    <source>
        <dbReference type="Proteomes" id="UP000193642"/>
    </source>
</evidence>
<keyword evidence="7" id="KW-1185">Reference proteome</keyword>
<comment type="subcellular location">
    <subcellularLocation>
        <location evidence="1">Cytoplasm</location>
        <location evidence="1">Cytoskeleton</location>
    </subcellularLocation>
</comment>
<protein>
    <submittedName>
        <fullName evidence="6">RNI-like protein</fullName>
    </submittedName>
</protein>
<organism evidence="6 7">
    <name type="scientific">Rhizoclosmatium globosum</name>
    <dbReference type="NCBI Taxonomy" id="329046"/>
    <lineage>
        <taxon>Eukaryota</taxon>
        <taxon>Fungi</taxon>
        <taxon>Fungi incertae sedis</taxon>
        <taxon>Chytridiomycota</taxon>
        <taxon>Chytridiomycota incertae sedis</taxon>
        <taxon>Chytridiomycetes</taxon>
        <taxon>Chytridiales</taxon>
        <taxon>Chytriomycetaceae</taxon>
        <taxon>Rhizoclosmatium</taxon>
    </lineage>
</organism>
<dbReference type="Gene3D" id="3.80.10.10">
    <property type="entry name" value="Ribonuclease Inhibitor"/>
    <property type="match status" value="2"/>
</dbReference>
<feature type="domain" description="NET" evidence="5">
    <location>
        <begin position="216"/>
        <end position="295"/>
    </location>
</feature>
<evidence type="ECO:0000256" key="1">
    <source>
        <dbReference type="ARBA" id="ARBA00004245"/>
    </source>
</evidence>
<feature type="region of interest" description="Disordered" evidence="4">
    <location>
        <begin position="1"/>
        <end position="41"/>
    </location>
</feature>
<dbReference type="InterPro" id="IPR038336">
    <property type="entry name" value="NET_sf"/>
</dbReference>
<dbReference type="GO" id="GO:0005523">
    <property type="term" value="F:tropomyosin binding"/>
    <property type="evidence" value="ECO:0007669"/>
    <property type="project" value="InterPro"/>
</dbReference>
<dbReference type="InterPro" id="IPR001611">
    <property type="entry name" value="Leu-rich_rpt"/>
</dbReference>
<dbReference type="InterPro" id="IPR032675">
    <property type="entry name" value="LRR_dom_sf"/>
</dbReference>
<dbReference type="PROSITE" id="PS51525">
    <property type="entry name" value="NET"/>
    <property type="match status" value="1"/>
</dbReference>
<dbReference type="Proteomes" id="UP000193642">
    <property type="component" value="Unassembled WGS sequence"/>
</dbReference>
<feature type="region of interest" description="Disordered" evidence="4">
    <location>
        <begin position="442"/>
        <end position="465"/>
    </location>
</feature>
<evidence type="ECO:0000259" key="5">
    <source>
        <dbReference type="PROSITE" id="PS51525"/>
    </source>
</evidence>
<dbReference type="GO" id="GO:0007015">
    <property type="term" value="P:actin filament organization"/>
    <property type="evidence" value="ECO:0007669"/>
    <property type="project" value="TreeGrafter"/>
</dbReference>
<dbReference type="Pfam" id="PF13516">
    <property type="entry name" value="LRR_6"/>
    <property type="match status" value="2"/>
</dbReference>
<dbReference type="Gene3D" id="1.20.1270.220">
    <property type="match status" value="1"/>
</dbReference>
<dbReference type="InterPro" id="IPR004934">
    <property type="entry name" value="TMOD"/>
</dbReference>
<dbReference type="STRING" id="329046.A0A1Y2B767"/>
<dbReference type="OrthoDB" id="427001at2759"/>
<dbReference type="AlphaFoldDB" id="A0A1Y2B767"/>
<dbReference type="GO" id="GO:0051694">
    <property type="term" value="P:pointed-end actin filament capping"/>
    <property type="evidence" value="ECO:0007669"/>
    <property type="project" value="InterPro"/>
</dbReference>
<dbReference type="InterPro" id="IPR027353">
    <property type="entry name" value="NET_dom"/>
</dbReference>
<accession>A0A1Y2B767</accession>
<keyword evidence="2" id="KW-0963">Cytoplasm</keyword>
<evidence type="ECO:0000313" key="6">
    <source>
        <dbReference type="EMBL" id="ORY29945.1"/>
    </source>
</evidence>
<dbReference type="SUPFAM" id="SSF52047">
    <property type="entry name" value="RNI-like"/>
    <property type="match status" value="2"/>
</dbReference>
<dbReference type="SMART" id="SM00368">
    <property type="entry name" value="LRR_RI"/>
    <property type="match status" value="4"/>
</dbReference>
<comment type="caution">
    <text evidence="6">The sequence shown here is derived from an EMBL/GenBank/DDBJ whole genome shotgun (WGS) entry which is preliminary data.</text>
</comment>
<keyword evidence="3" id="KW-0206">Cytoskeleton</keyword>
<sequence length="584" mass="63529">MVLSQRESAPLLAVPTSSSRHSSSAQHATTEKPHQSQSDRATTIVEEGSADFSWLIERMANNVGFSELSLKDSGLSTDDVIAVAQALEVNNTLETLDLEGNKIGTTGLLAIAEAISANKTLRELKLGNVETAGLIAERKLATAMQNNYTLTALSVTLKDEASRESIESALIRNNSPEYIRRRSSNTHSRAARSSSGTTSRPHKRSIGRKLSEQPTEEEIEEMVRELTVDQKAELAERIEGLEEGKMQDVFDLIREGMPDLPEGEVELDIDALDKNTLWKLLEYVNKVAEAEDGGDGEEEGEGDEGVGEGDEFGDDESGGLDVSWLVEQLEGNAGIMSLQLNDAMLETEDVVSVAEALHKNTVLEVLDLEGNEIVAEGILALAKMIAVNRTLKELKIGIQSFNVGLEAEKTLAKAVASNDKMTVLTLNVEDFVARRLIDKSLERNKAGPTPRGSNSSIPEFPTSPVVKRKSSIDNWKSGNVKSMIWKFEAGQPEVTERRMTKVTVVRNPKGGRVMLEETVVSAGGGKKKEGLKSTLTKLDQMLSEIDESADSESTAVETASKSVISPSVEGMWNKLKSLPNLNLW</sequence>
<proteinExistence type="predicted"/>
<evidence type="ECO:0000256" key="3">
    <source>
        <dbReference type="ARBA" id="ARBA00023212"/>
    </source>
</evidence>